<evidence type="ECO:0000256" key="7">
    <source>
        <dbReference type="ARBA" id="ARBA00022917"/>
    </source>
</evidence>
<evidence type="ECO:0000256" key="11">
    <source>
        <dbReference type="RuleBase" id="RU363035"/>
    </source>
</evidence>
<evidence type="ECO:0000256" key="3">
    <source>
        <dbReference type="ARBA" id="ARBA00013165"/>
    </source>
</evidence>
<dbReference type="FunFam" id="3.40.50.620:FF:000111">
    <property type="entry name" value="Mitochondrial isoleucyl-tRNA synthetase"/>
    <property type="match status" value="1"/>
</dbReference>
<comment type="catalytic activity">
    <reaction evidence="10">
        <text>tRNA(Ile) + L-isoleucine + ATP = L-isoleucyl-tRNA(Ile) + AMP + diphosphate</text>
        <dbReference type="Rhea" id="RHEA:11060"/>
        <dbReference type="Rhea" id="RHEA-COMP:9666"/>
        <dbReference type="Rhea" id="RHEA-COMP:9695"/>
        <dbReference type="ChEBI" id="CHEBI:30616"/>
        <dbReference type="ChEBI" id="CHEBI:33019"/>
        <dbReference type="ChEBI" id="CHEBI:58045"/>
        <dbReference type="ChEBI" id="CHEBI:78442"/>
        <dbReference type="ChEBI" id="CHEBI:78528"/>
        <dbReference type="ChEBI" id="CHEBI:456215"/>
        <dbReference type="EC" id="6.1.1.5"/>
    </reaction>
</comment>
<dbReference type="STRING" id="41875.K8ERH6"/>
<dbReference type="eggNOG" id="KOG0433">
    <property type="taxonomic scope" value="Eukaryota"/>
</dbReference>
<dbReference type="NCBIfam" id="TIGR00392">
    <property type="entry name" value="ileS"/>
    <property type="match status" value="1"/>
</dbReference>
<dbReference type="Pfam" id="PF00133">
    <property type="entry name" value="tRNA-synt_1"/>
    <property type="match status" value="1"/>
</dbReference>
<dbReference type="InterPro" id="IPR013155">
    <property type="entry name" value="M/V/L/I-tRNA-synth_anticd-bd"/>
</dbReference>
<dbReference type="GO" id="GO:0002161">
    <property type="term" value="F:aminoacyl-tRNA deacylase activity"/>
    <property type="evidence" value="ECO:0007669"/>
    <property type="project" value="InterPro"/>
</dbReference>
<evidence type="ECO:0000256" key="8">
    <source>
        <dbReference type="ARBA" id="ARBA00023146"/>
    </source>
</evidence>
<evidence type="ECO:0000313" key="16">
    <source>
        <dbReference type="Proteomes" id="UP000198341"/>
    </source>
</evidence>
<sequence length="1057" mass="118285">MSFLLSKNHHRGSAASLHKGKTRTARRVYFSVDANTPKKNGGTTTNNKKNTNSGKKKESNAYAATVLLPQTTFEMRANSVQKEPLMQKWWLENNVYKQVANRDESKENQESFTLHDGPPYANGDLHIGHALNKILKDFITRYQALRGKRVRYVPGWDTHGLPIELKVLQSIEDPEVRKNLTPIKLRKKAAKFALGQVERQSKQFQRYGIWGEFENPYMTLQPAYEASQLEVFGKMFLNGHIYRGKKPVHWSPSSQTALAEAELEYPDVHVSQSVYVAFPIEATLEGANAIKDETLKSTLLDGSLKLAVWTTTPWTMPANAAVAMNPKLEYRVCDFKGEKIVVANDLVASLSETLEDTLTALGESPFLGAEMEGLTYQHPTIKDRVNPVIVGGDYITTDAGTGLVHTAPGHGQDDYIAGLKYNLPLHSPVDDLGNFTEEAGSELFGLNVLGDGNEKCIEQLQAANALLKREPYEHKYPYDWRTKKPTIFRATEQWFCSVEGFRDDALKALDSVKFIPESGSKRMRPMVSGRSDWCISRQRSWGVPIPCFFFEETNEVLMDESIIKHVTDIVRKEGTDAWFMKDIEELLPSEHKSKASSLRRGTDTMDVWFDSGSSWNGVLNERGMNAPCDLYLEGSDQHRGWFQSSLLTSVAATGRAPYKTLLTHGFVLDENGYKMSKSKGNVVDPNFVIEGGKNQKTEPGYGADTLRLWVASTDYNSDVSIGSNVIKQTSENYRKIRGTLRFLMGVENDFKSKEHAIAFDQLPGFDQYCLYRLEETMKKIEIAYDNYNFAAVNSEINAFTTFLSNVYLDVSKDRLYLGHPSDAKRRAAQTVVHELITNLLAALAPILPHTAEEAFLARDTVAKEDKQISVFLQGWPTKKKNSNNNSIMSQADAKNWEALIDLRSVANLAIEDARNSKLVGASLETSIKVFAEDETFSRFLKTNEHFLKEMFICSEVTLCATLSDYEKKEDREEESKEVFSKSGDSDACAGKLFAAASKASGEKCLRCWCYSNALGTTDAKKHPKLCERCGPIVLDVAPDLVYHQEASNAEAVGASSS</sequence>
<gene>
    <name evidence="15" type="ordered locus">Bathy18g00860</name>
</gene>
<dbReference type="Proteomes" id="UP000198341">
    <property type="component" value="Chromosome 18"/>
</dbReference>
<dbReference type="GO" id="GO:0005524">
    <property type="term" value="F:ATP binding"/>
    <property type="evidence" value="ECO:0007669"/>
    <property type="project" value="UniProtKB-KW"/>
</dbReference>
<keyword evidence="16" id="KW-1185">Reference proteome</keyword>
<dbReference type="GO" id="GO:0005739">
    <property type="term" value="C:mitochondrion"/>
    <property type="evidence" value="ECO:0007669"/>
    <property type="project" value="UniProtKB-SubCell"/>
</dbReference>
<dbReference type="SUPFAM" id="SSF50677">
    <property type="entry name" value="ValRS/IleRS/LeuRS editing domain"/>
    <property type="match status" value="1"/>
</dbReference>
<dbReference type="AlphaFoldDB" id="K8ERH6"/>
<dbReference type="HAMAP" id="MF_02002">
    <property type="entry name" value="Ile_tRNA_synth_type1"/>
    <property type="match status" value="1"/>
</dbReference>
<evidence type="ECO:0000313" key="15">
    <source>
        <dbReference type="EMBL" id="CCO20651.1"/>
    </source>
</evidence>
<evidence type="ECO:0000256" key="10">
    <source>
        <dbReference type="ARBA" id="ARBA00048359"/>
    </source>
</evidence>
<dbReference type="EMBL" id="FO082261">
    <property type="protein sequence ID" value="CCO20651.1"/>
    <property type="molecule type" value="Genomic_DNA"/>
</dbReference>
<evidence type="ECO:0000256" key="12">
    <source>
        <dbReference type="SAM" id="MobiDB-lite"/>
    </source>
</evidence>
<dbReference type="Pfam" id="PF08264">
    <property type="entry name" value="Anticodon_1"/>
    <property type="match status" value="1"/>
</dbReference>
<dbReference type="KEGG" id="bpg:Bathy18g00860"/>
<dbReference type="PANTHER" id="PTHR42765">
    <property type="entry name" value="SOLEUCYL-TRNA SYNTHETASE"/>
    <property type="match status" value="1"/>
</dbReference>
<feature type="domain" description="Methionyl/Valyl/Leucyl/Isoleucyl-tRNA synthetase anticodon-binding" evidence="14">
    <location>
        <begin position="766"/>
        <end position="928"/>
    </location>
</feature>
<dbReference type="SUPFAM" id="SSF47323">
    <property type="entry name" value="Anticodon-binding domain of a subclass of class I aminoacyl-tRNA synthetases"/>
    <property type="match status" value="1"/>
</dbReference>
<dbReference type="PANTHER" id="PTHR42765:SF1">
    <property type="entry name" value="ISOLEUCINE--TRNA LIGASE, MITOCHONDRIAL"/>
    <property type="match status" value="1"/>
</dbReference>
<evidence type="ECO:0000259" key="13">
    <source>
        <dbReference type="Pfam" id="PF00133"/>
    </source>
</evidence>
<dbReference type="Gene3D" id="3.40.50.620">
    <property type="entry name" value="HUPs"/>
    <property type="match status" value="2"/>
</dbReference>
<comment type="similarity">
    <text evidence="2 11">Belongs to the class-I aminoacyl-tRNA synthetase family.</text>
</comment>
<keyword evidence="4 11" id="KW-0436">Ligase</keyword>
<dbReference type="Gene3D" id="3.90.740.10">
    <property type="entry name" value="Valyl/Leucyl/Isoleucyl-tRNA synthetase, editing domain"/>
    <property type="match status" value="1"/>
</dbReference>
<evidence type="ECO:0000256" key="4">
    <source>
        <dbReference type="ARBA" id="ARBA00022598"/>
    </source>
</evidence>
<reference evidence="15 16" key="1">
    <citation type="submission" date="2011-10" db="EMBL/GenBank/DDBJ databases">
        <authorList>
            <person name="Genoscope - CEA"/>
        </authorList>
    </citation>
    <scope>NUCLEOTIDE SEQUENCE [LARGE SCALE GENOMIC DNA]</scope>
    <source>
        <strain evidence="15 16">RCC 1105</strain>
    </source>
</reference>
<feature type="region of interest" description="Disordered" evidence="12">
    <location>
        <begin position="1"/>
        <end position="58"/>
    </location>
</feature>
<dbReference type="GO" id="GO:0000049">
    <property type="term" value="F:tRNA binding"/>
    <property type="evidence" value="ECO:0007669"/>
    <property type="project" value="InterPro"/>
</dbReference>
<evidence type="ECO:0000256" key="1">
    <source>
        <dbReference type="ARBA" id="ARBA00004173"/>
    </source>
</evidence>
<evidence type="ECO:0000259" key="14">
    <source>
        <dbReference type="Pfam" id="PF08264"/>
    </source>
</evidence>
<feature type="compositionally biased region" description="Basic residues" evidence="12">
    <location>
        <begin position="7"/>
        <end position="26"/>
    </location>
</feature>
<comment type="subcellular location">
    <subcellularLocation>
        <location evidence="1">Mitochondrion</location>
    </subcellularLocation>
</comment>
<dbReference type="GO" id="GO:0009791">
    <property type="term" value="P:post-embryonic development"/>
    <property type="evidence" value="ECO:0007669"/>
    <property type="project" value="UniProtKB-ARBA"/>
</dbReference>
<dbReference type="InterPro" id="IPR023585">
    <property type="entry name" value="Ile-tRNA-ligase_type1"/>
</dbReference>
<dbReference type="SUPFAM" id="SSF52374">
    <property type="entry name" value="Nucleotidylyl transferase"/>
    <property type="match status" value="1"/>
</dbReference>
<dbReference type="Gene3D" id="1.10.730.20">
    <property type="match status" value="1"/>
</dbReference>
<feature type="compositionally biased region" description="Low complexity" evidence="12">
    <location>
        <begin position="35"/>
        <end position="53"/>
    </location>
</feature>
<dbReference type="Gene3D" id="1.10.10.830">
    <property type="entry name" value="Ile-tRNA synthetase CP2 domain-like"/>
    <property type="match status" value="1"/>
</dbReference>
<dbReference type="InterPro" id="IPR009080">
    <property type="entry name" value="tRNAsynth_Ia_anticodon-bd"/>
</dbReference>
<dbReference type="GO" id="GO:0006428">
    <property type="term" value="P:isoleucyl-tRNA aminoacylation"/>
    <property type="evidence" value="ECO:0007669"/>
    <property type="project" value="InterPro"/>
</dbReference>
<dbReference type="InterPro" id="IPR014729">
    <property type="entry name" value="Rossmann-like_a/b/a_fold"/>
</dbReference>
<dbReference type="PRINTS" id="PR00984">
    <property type="entry name" value="TRNASYNTHILE"/>
</dbReference>
<protein>
    <recommendedName>
        <fullName evidence="3">isoleucine--tRNA ligase</fullName>
        <ecNumber evidence="3">6.1.1.5</ecNumber>
    </recommendedName>
    <alternativeName>
        <fullName evidence="9">Isoleucyl-tRNA synthetase</fullName>
    </alternativeName>
</protein>
<keyword evidence="6 11" id="KW-0067">ATP-binding</keyword>
<keyword evidence="7 11" id="KW-0648">Protein biosynthesis</keyword>
<dbReference type="GeneID" id="19010826"/>
<dbReference type="GO" id="GO:0048608">
    <property type="term" value="P:reproductive structure development"/>
    <property type="evidence" value="ECO:0007669"/>
    <property type="project" value="UniProtKB-ARBA"/>
</dbReference>
<evidence type="ECO:0000256" key="6">
    <source>
        <dbReference type="ARBA" id="ARBA00022840"/>
    </source>
</evidence>
<dbReference type="InterPro" id="IPR050081">
    <property type="entry name" value="Ile-tRNA_ligase"/>
</dbReference>
<dbReference type="InterPro" id="IPR002301">
    <property type="entry name" value="Ile-tRNA-ligase"/>
</dbReference>
<dbReference type="InterPro" id="IPR001412">
    <property type="entry name" value="aa-tRNA-synth_I_CS"/>
</dbReference>
<proteinExistence type="inferred from homology"/>
<evidence type="ECO:0000256" key="5">
    <source>
        <dbReference type="ARBA" id="ARBA00022741"/>
    </source>
</evidence>
<dbReference type="InterPro" id="IPR002300">
    <property type="entry name" value="aa-tRNA-synth_Ia"/>
</dbReference>
<dbReference type="PROSITE" id="PS00178">
    <property type="entry name" value="AA_TRNA_LIGASE_I"/>
    <property type="match status" value="1"/>
</dbReference>
<keyword evidence="8 11" id="KW-0030">Aminoacyl-tRNA synthetase</keyword>
<feature type="domain" description="Aminoacyl-tRNA synthetase class Ia" evidence="13">
    <location>
        <begin position="86"/>
        <end position="721"/>
    </location>
</feature>
<dbReference type="CDD" id="cd07960">
    <property type="entry name" value="Anticodon_Ia_Ile_BEm"/>
    <property type="match status" value="1"/>
</dbReference>
<dbReference type="EC" id="6.1.1.5" evidence="3"/>
<dbReference type="GO" id="GO:0004822">
    <property type="term" value="F:isoleucine-tRNA ligase activity"/>
    <property type="evidence" value="ECO:0007669"/>
    <property type="project" value="UniProtKB-EC"/>
</dbReference>
<evidence type="ECO:0000256" key="2">
    <source>
        <dbReference type="ARBA" id="ARBA00005594"/>
    </source>
</evidence>
<dbReference type="GO" id="GO:0032543">
    <property type="term" value="P:mitochondrial translation"/>
    <property type="evidence" value="ECO:0007669"/>
    <property type="project" value="TreeGrafter"/>
</dbReference>
<name>K8ERH6_9CHLO</name>
<evidence type="ECO:0000256" key="9">
    <source>
        <dbReference type="ARBA" id="ARBA00032665"/>
    </source>
</evidence>
<dbReference type="OrthoDB" id="10264412at2759"/>
<dbReference type="InterPro" id="IPR033708">
    <property type="entry name" value="Anticodon_Ile_BEm"/>
</dbReference>
<organism evidence="15 16">
    <name type="scientific">Bathycoccus prasinos</name>
    <dbReference type="NCBI Taxonomy" id="41875"/>
    <lineage>
        <taxon>Eukaryota</taxon>
        <taxon>Viridiplantae</taxon>
        <taxon>Chlorophyta</taxon>
        <taxon>Mamiellophyceae</taxon>
        <taxon>Mamiellales</taxon>
        <taxon>Bathycoccaceae</taxon>
        <taxon>Bathycoccus</taxon>
    </lineage>
</organism>
<dbReference type="InterPro" id="IPR009008">
    <property type="entry name" value="Val/Leu/Ile-tRNA-synth_edit"/>
</dbReference>
<accession>K8ERH6</accession>
<dbReference type="RefSeq" id="XP_007508160.1">
    <property type="nucleotide sequence ID" value="XM_007508098.1"/>
</dbReference>
<keyword evidence="5 11" id="KW-0547">Nucleotide-binding</keyword>